<dbReference type="Proteomes" id="UP000244856">
    <property type="component" value="Unassembled WGS sequence"/>
</dbReference>
<dbReference type="PANTHER" id="PTHR34413:SF2">
    <property type="entry name" value="PROPHAGE TAIL FIBER ASSEMBLY PROTEIN HOMOLOG TFAE-RELATED"/>
    <property type="match status" value="1"/>
</dbReference>
<proteinExistence type="predicted"/>
<accession>A0AA45C1I8</accession>
<dbReference type="RefSeq" id="WP_080321071.1">
    <property type="nucleotide sequence ID" value="NZ_CP078110.1"/>
</dbReference>
<protein>
    <submittedName>
        <fullName evidence="1">Tail fiber assembly protein</fullName>
    </submittedName>
</protein>
<dbReference type="Pfam" id="PF02413">
    <property type="entry name" value="Caudo_TAP"/>
    <property type="match status" value="1"/>
</dbReference>
<dbReference type="InterPro" id="IPR051220">
    <property type="entry name" value="TFA_Chaperone"/>
</dbReference>
<dbReference type="InterPro" id="IPR003458">
    <property type="entry name" value="Phage_T4_Gp38_tail_assem"/>
</dbReference>
<name>A0AA45C1I8_CROSK</name>
<dbReference type="AlphaFoldDB" id="A0AA45C1I8"/>
<gene>
    <name evidence="1" type="ORF">B7T07_06980</name>
</gene>
<reference evidence="1 2" key="1">
    <citation type="submission" date="2017-04" db="EMBL/GenBank/DDBJ databases">
        <title>Cronobacter sakazakii, ST83 Lineage Isolates.</title>
        <authorList>
            <person name="Chase H."/>
            <person name="Tall B."/>
            <person name="Gopinath G."/>
            <person name="Lehner A."/>
        </authorList>
    </citation>
    <scope>NUCLEOTIDE SEQUENCE [LARGE SCALE GENOMIC DNA]</scope>
    <source>
        <strain evidence="1 2">MOD1_Comp15</strain>
    </source>
</reference>
<comment type="caution">
    <text evidence="1">The sequence shown here is derived from an EMBL/GenBank/DDBJ whole genome shotgun (WGS) entry which is preliminary data.</text>
</comment>
<organism evidence="1 2">
    <name type="scientific">Cronobacter sakazakii</name>
    <name type="common">Enterobacter sakazakii</name>
    <dbReference type="NCBI Taxonomy" id="28141"/>
    <lineage>
        <taxon>Bacteria</taxon>
        <taxon>Pseudomonadati</taxon>
        <taxon>Pseudomonadota</taxon>
        <taxon>Gammaproteobacteria</taxon>
        <taxon>Enterobacterales</taxon>
        <taxon>Enterobacteriaceae</taxon>
        <taxon>Cronobacter</taxon>
    </lineage>
</organism>
<evidence type="ECO:0000313" key="2">
    <source>
        <dbReference type="Proteomes" id="UP000244856"/>
    </source>
</evidence>
<evidence type="ECO:0000313" key="1">
    <source>
        <dbReference type="EMBL" id="PUW05452.1"/>
    </source>
</evidence>
<sequence>MDNVALDNNGLAITSGSRVVYNYDASTGEYLDSNEEYLQQGVGLPANSCAVAPPSVEAGSTALYQNGRWQIVADHRGETVYSIKDGTAVEITAPGDYPADTTLLKPSTPYDVWNGKAWITDVQAQHAAQNKAAEQERQSLLSAAQSSISIWQSKLLLGRISDSEKARLNSWLDYIDALQAIDISVAPNITWPYVPSV</sequence>
<dbReference type="EMBL" id="NCTU01000004">
    <property type="protein sequence ID" value="PUW05452.1"/>
    <property type="molecule type" value="Genomic_DNA"/>
</dbReference>
<dbReference type="PANTHER" id="PTHR34413">
    <property type="entry name" value="PROPHAGE TAIL FIBER ASSEMBLY PROTEIN HOMOLOG TFAE-RELATED-RELATED"/>
    <property type="match status" value="1"/>
</dbReference>